<comment type="caution">
    <text evidence="6">The sequence shown here is derived from an EMBL/GenBank/DDBJ whole genome shotgun (WGS) entry which is preliminary data.</text>
</comment>
<evidence type="ECO:0000256" key="1">
    <source>
        <dbReference type="ARBA" id="ARBA00007837"/>
    </source>
</evidence>
<accession>A0A0J8VFU8</accession>
<dbReference type="GO" id="GO:0008986">
    <property type="term" value="F:pyruvate, water dikinase activity"/>
    <property type="evidence" value="ECO:0007669"/>
    <property type="project" value="InterPro"/>
</dbReference>
<dbReference type="EMBL" id="PYLZ01000001">
    <property type="protein sequence ID" value="PSW27153.1"/>
    <property type="molecule type" value="Genomic_DNA"/>
</dbReference>
<organism evidence="6 7">
    <name type="scientific">Photobacterium swingsii</name>
    <dbReference type="NCBI Taxonomy" id="680026"/>
    <lineage>
        <taxon>Bacteria</taxon>
        <taxon>Pseudomonadati</taxon>
        <taxon>Pseudomonadota</taxon>
        <taxon>Gammaproteobacteria</taxon>
        <taxon>Vibrionales</taxon>
        <taxon>Vibrionaceae</taxon>
        <taxon>Photobacterium</taxon>
    </lineage>
</organism>
<dbReference type="GO" id="GO:0046872">
    <property type="term" value="F:metal ion binding"/>
    <property type="evidence" value="ECO:0007669"/>
    <property type="project" value="UniProtKB-KW"/>
</dbReference>
<keyword evidence="4" id="KW-0067">ATP-binding</keyword>
<dbReference type="InterPro" id="IPR040442">
    <property type="entry name" value="Pyrv_kinase-like_dom_sf"/>
</dbReference>
<dbReference type="RefSeq" id="WP_048897263.1">
    <property type="nucleotide sequence ID" value="NZ_AP024852.1"/>
</dbReference>
<proteinExistence type="inferred from homology"/>
<evidence type="ECO:0000256" key="3">
    <source>
        <dbReference type="ARBA" id="ARBA00022741"/>
    </source>
</evidence>
<comment type="similarity">
    <text evidence="1">Belongs to the PEP-utilizing enzyme family.</text>
</comment>
<dbReference type="OrthoDB" id="5854851at2"/>
<keyword evidence="3" id="KW-0547">Nucleotide-binding</keyword>
<dbReference type="InterPro" id="IPR000121">
    <property type="entry name" value="PEP_util_C"/>
</dbReference>
<sequence>MTNTTQSVIATSIVLTQPSLLAQSDTIGLFSLDDVVKHQFPYHPYAYSHLAALNPEEQASIIKDCGDCPPAEHYVTELSNLLIQAAKHLKDLPLRVALSSVESSSRVDRVGSELEPLETNPAMGLRGVSRYANTAHRKSFILDCEAIKRARSEEGCQNIELVIPFVRTFSEAATIIDLLAEQGLCRGAQGLKVHILAELPANALLAETFLQYFDGMVVDIDVLAQFTLALDPDHQALTYLYDEQNEAVLTLLRQVLKASEKAGKPCELISRHLDDSPKLVRWLHEQGIEHVIKPSL</sequence>
<keyword evidence="7" id="KW-1185">Reference proteome</keyword>
<gene>
    <name evidence="6" type="ORF">C9I94_04050</name>
</gene>
<evidence type="ECO:0000259" key="5">
    <source>
        <dbReference type="Pfam" id="PF02896"/>
    </source>
</evidence>
<keyword evidence="2" id="KW-0479">Metal-binding</keyword>
<evidence type="ECO:0000256" key="2">
    <source>
        <dbReference type="ARBA" id="ARBA00022723"/>
    </source>
</evidence>
<feature type="domain" description="PEP-utilising enzyme C-terminal" evidence="5">
    <location>
        <begin position="75"/>
        <end position="291"/>
    </location>
</feature>
<keyword evidence="6" id="KW-0670">Pyruvate</keyword>
<protein>
    <submittedName>
        <fullName evidence="6">Phosphoenolpyruvate-utilizing protein</fullName>
    </submittedName>
</protein>
<dbReference type="STRING" id="680026.AB733_02155"/>
<dbReference type="InterPro" id="IPR015813">
    <property type="entry name" value="Pyrv/PenolPyrv_kinase-like_dom"/>
</dbReference>
<evidence type="ECO:0000313" key="7">
    <source>
        <dbReference type="Proteomes" id="UP000240481"/>
    </source>
</evidence>
<dbReference type="SUPFAM" id="SSF51621">
    <property type="entry name" value="Phosphoenolpyruvate/pyruvate domain"/>
    <property type="match status" value="1"/>
</dbReference>
<dbReference type="PANTHER" id="PTHR43030">
    <property type="entry name" value="PHOSPHOENOLPYRUVATE SYNTHASE"/>
    <property type="match status" value="1"/>
</dbReference>
<dbReference type="Gene3D" id="3.20.20.60">
    <property type="entry name" value="Phosphoenolpyruvate-binding domains"/>
    <property type="match status" value="1"/>
</dbReference>
<dbReference type="PANTHER" id="PTHR43030:SF1">
    <property type="entry name" value="PHOSPHOENOLPYRUVATE SYNTHASE"/>
    <property type="match status" value="1"/>
</dbReference>
<dbReference type="Pfam" id="PF02896">
    <property type="entry name" value="PEP-utilizers_C"/>
    <property type="match status" value="1"/>
</dbReference>
<dbReference type="InterPro" id="IPR006319">
    <property type="entry name" value="PEP_synth"/>
</dbReference>
<reference evidence="6 7" key="1">
    <citation type="submission" date="2018-01" db="EMBL/GenBank/DDBJ databases">
        <title>Whole genome sequencing of Histamine producing bacteria.</title>
        <authorList>
            <person name="Butler K."/>
        </authorList>
    </citation>
    <scope>NUCLEOTIDE SEQUENCE [LARGE SCALE GENOMIC DNA]</scope>
    <source>
        <strain evidence="6 7">DSM 24669</strain>
    </source>
</reference>
<dbReference type="Proteomes" id="UP000240481">
    <property type="component" value="Unassembled WGS sequence"/>
</dbReference>
<name>A0A0J8VFU8_9GAMM</name>
<evidence type="ECO:0000313" key="6">
    <source>
        <dbReference type="EMBL" id="PSW27153.1"/>
    </source>
</evidence>
<dbReference type="GO" id="GO:0005524">
    <property type="term" value="F:ATP binding"/>
    <property type="evidence" value="ECO:0007669"/>
    <property type="project" value="UniProtKB-KW"/>
</dbReference>
<evidence type="ECO:0000256" key="4">
    <source>
        <dbReference type="ARBA" id="ARBA00022840"/>
    </source>
</evidence>
<dbReference type="AlphaFoldDB" id="A0A0J8VFU8"/>